<dbReference type="InterPro" id="IPR014718">
    <property type="entry name" value="GH-type_carb-bd"/>
</dbReference>
<keyword evidence="3" id="KW-0106">Calcium</keyword>
<evidence type="ECO:0000256" key="3">
    <source>
        <dbReference type="ARBA" id="ARBA00022837"/>
    </source>
</evidence>
<reference evidence="8" key="1">
    <citation type="submission" date="2016-10" db="EMBL/GenBank/DDBJ databases">
        <authorList>
            <person name="Varghese N."/>
            <person name="Submissions S."/>
        </authorList>
    </citation>
    <scope>NUCLEOTIDE SEQUENCE [LARGE SCALE GENOMIC DNA]</scope>
    <source>
        <strain evidence="8">Gh-48</strain>
    </source>
</reference>
<evidence type="ECO:0000256" key="2">
    <source>
        <dbReference type="ARBA" id="ARBA00011245"/>
    </source>
</evidence>
<dbReference type="RefSeq" id="WP_091212060.1">
    <property type="nucleotide sequence ID" value="NZ_FOCL01000005.1"/>
</dbReference>
<dbReference type="Gene3D" id="3.20.20.70">
    <property type="entry name" value="Aldolase class I"/>
    <property type="match status" value="1"/>
</dbReference>
<feature type="domain" description="Glycosyl-hydrolase 97 catalytic" evidence="4">
    <location>
        <begin position="295"/>
        <end position="441"/>
    </location>
</feature>
<evidence type="ECO:0000259" key="5">
    <source>
        <dbReference type="Pfam" id="PF14508"/>
    </source>
</evidence>
<feature type="domain" description="Glycosyl-hydrolase 97 N-terminal" evidence="5">
    <location>
        <begin position="29"/>
        <end position="280"/>
    </location>
</feature>
<protein>
    <submittedName>
        <fullName evidence="7">Alpha-glucosidase</fullName>
    </submittedName>
</protein>
<dbReference type="EMBL" id="FOCL01000005">
    <property type="protein sequence ID" value="SEO07573.1"/>
    <property type="molecule type" value="Genomic_DNA"/>
</dbReference>
<dbReference type="SUPFAM" id="SSF51445">
    <property type="entry name" value="(Trans)glycosidases"/>
    <property type="match status" value="1"/>
</dbReference>
<dbReference type="Gene3D" id="2.70.98.10">
    <property type="match status" value="1"/>
</dbReference>
<dbReference type="InterPro" id="IPR029483">
    <property type="entry name" value="GH97_C"/>
</dbReference>
<comment type="cofactor">
    <cofactor evidence="1">
        <name>Ca(2+)</name>
        <dbReference type="ChEBI" id="CHEBI:29108"/>
    </cofactor>
</comment>
<dbReference type="Pfam" id="PF14509">
    <property type="entry name" value="GH97_C"/>
    <property type="match status" value="1"/>
</dbReference>
<evidence type="ECO:0000313" key="7">
    <source>
        <dbReference type="EMBL" id="SEO07573.1"/>
    </source>
</evidence>
<dbReference type="GO" id="GO:0030246">
    <property type="term" value="F:carbohydrate binding"/>
    <property type="evidence" value="ECO:0007669"/>
    <property type="project" value="InterPro"/>
</dbReference>
<dbReference type="PANTHER" id="PTHR35803">
    <property type="entry name" value="GLUCAN 1,4-ALPHA-GLUCOSIDASE SUSB-RELATED"/>
    <property type="match status" value="1"/>
</dbReference>
<feature type="domain" description="Glycosyl-hydrolase 97 C-terminal oligomerisation" evidence="6">
    <location>
        <begin position="528"/>
        <end position="619"/>
    </location>
</feature>
<dbReference type="InterPro" id="IPR052720">
    <property type="entry name" value="Glycosyl_hydrolase_97"/>
</dbReference>
<dbReference type="Pfam" id="PF14508">
    <property type="entry name" value="GH97_N"/>
    <property type="match status" value="1"/>
</dbReference>
<evidence type="ECO:0000259" key="4">
    <source>
        <dbReference type="Pfam" id="PF10566"/>
    </source>
</evidence>
<name>A0A1H8LR61_9SPHI</name>
<evidence type="ECO:0000313" key="8">
    <source>
        <dbReference type="Proteomes" id="UP000198942"/>
    </source>
</evidence>
<dbReference type="OrthoDB" id="57532at2"/>
<dbReference type="AlphaFoldDB" id="A0A1H8LR61"/>
<dbReference type="Pfam" id="PF10566">
    <property type="entry name" value="Glyco_hydro_97"/>
    <property type="match status" value="1"/>
</dbReference>
<dbReference type="InterPro" id="IPR017853">
    <property type="entry name" value="GH"/>
</dbReference>
<accession>A0A1H8LR61</accession>
<proteinExistence type="predicted"/>
<gene>
    <name evidence="7" type="ORF">SAMN05192574_105211</name>
</gene>
<keyword evidence="8" id="KW-1185">Reference proteome</keyword>
<dbReference type="InterPro" id="IPR013785">
    <property type="entry name" value="Aldolase_TIM"/>
</dbReference>
<organism evidence="7 8">
    <name type="scientific">Mucilaginibacter gossypiicola</name>
    <dbReference type="NCBI Taxonomy" id="551995"/>
    <lineage>
        <taxon>Bacteria</taxon>
        <taxon>Pseudomonadati</taxon>
        <taxon>Bacteroidota</taxon>
        <taxon>Sphingobacteriia</taxon>
        <taxon>Sphingobacteriales</taxon>
        <taxon>Sphingobacteriaceae</taxon>
        <taxon>Mucilaginibacter</taxon>
    </lineage>
</organism>
<dbReference type="PANTHER" id="PTHR35803:SF3">
    <property type="entry name" value="ALPHA-GLUCOSIDASE"/>
    <property type="match status" value="1"/>
</dbReference>
<comment type="subunit">
    <text evidence="2">Monomer.</text>
</comment>
<evidence type="ECO:0000256" key="1">
    <source>
        <dbReference type="ARBA" id="ARBA00001913"/>
    </source>
</evidence>
<dbReference type="Proteomes" id="UP000198942">
    <property type="component" value="Unassembled WGS sequence"/>
</dbReference>
<sequence length="624" mass="70023">MKNCTGILAALILLLSGTCIGQVKSSYEVTSPDSKTKLFIGLNGQKDLLYRVSFNGEELTAWSKLGLVINTVKIGENTTIVHGWRSAHKESFAWSLGENDHISNNYNQLTLGCSSSALAFHIVVRVFNGSVAFRYELPQQSSLKSARISSEQTEFNMKNPYTIYQYNQESVFTPTPIDSLNSTCDFPATLVSKHHRYVSIGEADNHNYFKSELVKGKLSNSLSMIFHSALNHRDEESITKKSPSVFFSGQFQSPWRTISIAENAIGLHQASELNLKLTAPTSAKWPTGIKPGKLVRSQLNTQSGIDAVNFAASHNFQYVLFDAGWYGAEFRTTSDPEKVIPQLDLQRVIQEGKQKDIGIVLYVNAVGLRMKLDTLLPLYKKWGVSGLKFGFVDGLTQKGISWLDTAIRKVNQYGFVLDIHDNYKPTGLSRRYPFLLTQEGIRGDENSPDAFHNTVLPFTRFLAGPADFTFCYPNSKNNFSKNLKVSKAQQLALSVIYFSPLQSIFWYGTPLDYTNEPEIDFFTRVPTVWNESRYLAGEIGENISVARRQGGNWYIGSAAGLNDWTTTLKLDFLTDKKLYTATVYEDDQLNGIRIRKIRVKKNDIFSIEIKAKCGQAIIISPEKI</sequence>
<evidence type="ECO:0000259" key="6">
    <source>
        <dbReference type="Pfam" id="PF14509"/>
    </source>
</evidence>
<dbReference type="STRING" id="551995.SAMN05192574_105211"/>
<dbReference type="InterPro" id="IPR029486">
    <property type="entry name" value="GH97_N"/>
</dbReference>
<dbReference type="InterPro" id="IPR019563">
    <property type="entry name" value="GH97_catalytic"/>
</dbReference>